<accession>A0A1V4I7Z8</accession>
<dbReference type="EMBL" id="MZGW01000003">
    <property type="protein sequence ID" value="OPJ56063.1"/>
    <property type="molecule type" value="Genomic_DNA"/>
</dbReference>
<feature type="transmembrane region" description="Helical" evidence="8">
    <location>
        <begin position="170"/>
        <end position="190"/>
    </location>
</feature>
<evidence type="ECO:0000313" key="10">
    <source>
        <dbReference type="Proteomes" id="UP000190140"/>
    </source>
</evidence>
<dbReference type="OrthoDB" id="9798064at2"/>
<sequence>MNFITIFSQILVLFSLILIGYIANKKGIITKDSNKDFSGLILNVTLPALIIKSMQYSFSREMFGKSMKILGISLLVYALAISFSFLITKMSKIEGKEKDVFQFLLIFPNVGFMGYPVINSIYGEIGVFYTSIFNMIFDLLIWTLGVMIMSRSSESKNNLKLKKIISTPGLIAVFIGYSLFLLSISLPKPIYDTLNLLGNATTPLAMIVVGSILAGSKMDMAFKNVKLTIISFIRLIFIPICVYFLLRNVLRLEGLLLGIPVIVFSMPSAANAAIFATRYDNDHILASQGVFLTTLFSVITIPLLIIMLQV</sequence>
<dbReference type="GO" id="GO:0055085">
    <property type="term" value="P:transmembrane transport"/>
    <property type="evidence" value="ECO:0007669"/>
    <property type="project" value="InterPro"/>
</dbReference>
<feature type="transmembrane region" description="Helical" evidence="8">
    <location>
        <begin position="227"/>
        <end position="246"/>
    </location>
</feature>
<feature type="transmembrane region" description="Helical" evidence="8">
    <location>
        <begin position="258"/>
        <end position="277"/>
    </location>
</feature>
<reference evidence="9 10" key="1">
    <citation type="submission" date="2017-03" db="EMBL/GenBank/DDBJ databases">
        <title>Genome sequence of Clostridium thermoalcaliphilum DSM 7309.</title>
        <authorList>
            <person name="Poehlein A."/>
            <person name="Daniel R."/>
        </authorList>
    </citation>
    <scope>NUCLEOTIDE SEQUENCE [LARGE SCALE GENOMIC DNA]</scope>
    <source>
        <strain evidence="9 10">DSM 7309</strain>
    </source>
</reference>
<dbReference type="AlphaFoldDB" id="A0A1V4I7Z8"/>
<evidence type="ECO:0000256" key="2">
    <source>
        <dbReference type="ARBA" id="ARBA00010145"/>
    </source>
</evidence>
<evidence type="ECO:0000313" key="9">
    <source>
        <dbReference type="EMBL" id="OPJ56063.1"/>
    </source>
</evidence>
<organism evidence="9 10">
    <name type="scientific">Alkalithermobacter paradoxus</name>
    <dbReference type="NCBI Taxonomy" id="29349"/>
    <lineage>
        <taxon>Bacteria</taxon>
        <taxon>Bacillati</taxon>
        <taxon>Bacillota</taxon>
        <taxon>Clostridia</taxon>
        <taxon>Peptostreptococcales</taxon>
        <taxon>Tepidibacteraceae</taxon>
        <taxon>Alkalithermobacter</taxon>
    </lineage>
</organism>
<feature type="transmembrane region" description="Helical" evidence="8">
    <location>
        <begin position="128"/>
        <end position="149"/>
    </location>
</feature>
<evidence type="ECO:0000256" key="5">
    <source>
        <dbReference type="ARBA" id="ARBA00022692"/>
    </source>
</evidence>
<evidence type="ECO:0000256" key="7">
    <source>
        <dbReference type="ARBA" id="ARBA00023136"/>
    </source>
</evidence>
<dbReference type="Proteomes" id="UP000190140">
    <property type="component" value="Unassembled WGS sequence"/>
</dbReference>
<keyword evidence="4" id="KW-1003">Cell membrane</keyword>
<evidence type="ECO:0000256" key="6">
    <source>
        <dbReference type="ARBA" id="ARBA00022989"/>
    </source>
</evidence>
<dbReference type="GO" id="GO:0005886">
    <property type="term" value="C:plasma membrane"/>
    <property type="evidence" value="ECO:0007669"/>
    <property type="project" value="UniProtKB-SubCell"/>
</dbReference>
<feature type="transmembrane region" description="Helical" evidence="8">
    <location>
        <begin position="6"/>
        <end position="24"/>
    </location>
</feature>
<feature type="transmembrane region" description="Helical" evidence="8">
    <location>
        <begin position="100"/>
        <end position="122"/>
    </location>
</feature>
<evidence type="ECO:0000256" key="4">
    <source>
        <dbReference type="ARBA" id="ARBA00022475"/>
    </source>
</evidence>
<evidence type="ECO:0000256" key="8">
    <source>
        <dbReference type="SAM" id="Phobius"/>
    </source>
</evidence>
<comment type="caution">
    <text evidence="9">The sequence shown here is derived from an EMBL/GenBank/DDBJ whole genome shotgun (WGS) entry which is preliminary data.</text>
</comment>
<dbReference type="InterPro" id="IPR038770">
    <property type="entry name" value="Na+/solute_symporter_sf"/>
</dbReference>
<proteinExistence type="inferred from homology"/>
<feature type="transmembrane region" description="Helical" evidence="8">
    <location>
        <begin position="289"/>
        <end position="308"/>
    </location>
</feature>
<comment type="subcellular location">
    <subcellularLocation>
        <location evidence="1">Cell membrane</location>
        <topology evidence="1">Multi-pass membrane protein</topology>
    </subcellularLocation>
</comment>
<keyword evidence="10" id="KW-1185">Reference proteome</keyword>
<feature type="transmembrane region" description="Helical" evidence="8">
    <location>
        <begin position="69"/>
        <end position="88"/>
    </location>
</feature>
<dbReference type="STRING" id="29349.CLOTH_12410"/>
<dbReference type="PANTHER" id="PTHR36838:SF1">
    <property type="entry name" value="SLR1864 PROTEIN"/>
    <property type="match status" value="1"/>
</dbReference>
<comment type="similarity">
    <text evidence="2">Belongs to the auxin efflux carrier (TC 2.A.69) family.</text>
</comment>
<keyword evidence="6 8" id="KW-1133">Transmembrane helix</keyword>
<evidence type="ECO:0000256" key="3">
    <source>
        <dbReference type="ARBA" id="ARBA00022448"/>
    </source>
</evidence>
<feature type="transmembrane region" description="Helical" evidence="8">
    <location>
        <begin position="196"/>
        <end position="215"/>
    </location>
</feature>
<evidence type="ECO:0000256" key="1">
    <source>
        <dbReference type="ARBA" id="ARBA00004651"/>
    </source>
</evidence>
<keyword evidence="5 8" id="KW-0812">Transmembrane</keyword>
<gene>
    <name evidence="9" type="ORF">CLOTH_12410</name>
</gene>
<dbReference type="InterPro" id="IPR004776">
    <property type="entry name" value="Mem_transp_PIN-like"/>
</dbReference>
<keyword evidence="7 8" id="KW-0472">Membrane</keyword>
<keyword evidence="3" id="KW-0813">Transport</keyword>
<dbReference type="PANTHER" id="PTHR36838">
    <property type="entry name" value="AUXIN EFFLUX CARRIER FAMILY PROTEIN"/>
    <property type="match status" value="1"/>
</dbReference>
<protein>
    <submittedName>
        <fullName evidence="9">Putative transporter YfdV</fullName>
    </submittedName>
</protein>
<dbReference type="Pfam" id="PF03547">
    <property type="entry name" value="Mem_trans"/>
    <property type="match status" value="2"/>
</dbReference>
<dbReference type="RefSeq" id="WP_079412177.1">
    <property type="nucleotide sequence ID" value="NZ_MZGW01000003.1"/>
</dbReference>
<dbReference type="Gene3D" id="1.20.1530.20">
    <property type="match status" value="1"/>
</dbReference>
<name>A0A1V4I7Z8_9FIRM</name>